<dbReference type="Proteomes" id="UP001652660">
    <property type="component" value="Chromosome 1e"/>
</dbReference>
<protein>
    <submittedName>
        <fullName evidence="4 5">Mediator of RNA polymerase II transcription subunit 33A-like isoform X1</fullName>
    </submittedName>
</protein>
<gene>
    <name evidence="4 5" type="primary">LOC113733878</name>
</gene>
<keyword evidence="2" id="KW-0812">Transmembrane</keyword>
<evidence type="ECO:0000256" key="1">
    <source>
        <dbReference type="SAM" id="MobiDB-lite"/>
    </source>
</evidence>
<dbReference type="PANTHER" id="PTHR33739:SF7">
    <property type="entry name" value="MEDIATOR OF RNA POLYMERASE II TRANSCRIPTION SUBUNIT 33B"/>
    <property type="match status" value="1"/>
</dbReference>
<dbReference type="InterPro" id="IPR039638">
    <property type="entry name" value="MED33A/B"/>
</dbReference>
<evidence type="ECO:0000313" key="4">
    <source>
        <dbReference type="RefSeq" id="XP_027115899.2"/>
    </source>
</evidence>
<feature type="region of interest" description="Disordered" evidence="1">
    <location>
        <begin position="430"/>
        <end position="450"/>
    </location>
</feature>
<keyword evidence="2" id="KW-1133">Transmembrane helix</keyword>
<feature type="transmembrane region" description="Helical" evidence="2">
    <location>
        <begin position="1208"/>
        <end position="1231"/>
    </location>
</feature>
<organism evidence="3 4">
    <name type="scientific">Coffea arabica</name>
    <name type="common">Arabian coffee</name>
    <dbReference type="NCBI Taxonomy" id="13443"/>
    <lineage>
        <taxon>Eukaryota</taxon>
        <taxon>Viridiplantae</taxon>
        <taxon>Streptophyta</taxon>
        <taxon>Embryophyta</taxon>
        <taxon>Tracheophyta</taxon>
        <taxon>Spermatophyta</taxon>
        <taxon>Magnoliopsida</taxon>
        <taxon>eudicotyledons</taxon>
        <taxon>Gunneridae</taxon>
        <taxon>Pentapetalae</taxon>
        <taxon>asterids</taxon>
        <taxon>lamiids</taxon>
        <taxon>Gentianales</taxon>
        <taxon>Rubiaceae</taxon>
        <taxon>Ixoroideae</taxon>
        <taxon>Gardenieae complex</taxon>
        <taxon>Bertiereae - Coffeeae clade</taxon>
        <taxon>Coffeeae</taxon>
        <taxon>Coffea</taxon>
    </lineage>
</organism>
<feature type="region of interest" description="Disordered" evidence="1">
    <location>
        <begin position="760"/>
        <end position="782"/>
    </location>
</feature>
<evidence type="ECO:0000313" key="5">
    <source>
        <dbReference type="RefSeq" id="XP_027115908.2"/>
    </source>
</evidence>
<dbReference type="RefSeq" id="XP_027115908.2">
    <property type="nucleotide sequence ID" value="XM_027260107.2"/>
</dbReference>
<keyword evidence="2" id="KW-0472">Membrane</keyword>
<reference evidence="4 5" key="2">
    <citation type="submission" date="2025-05" db="UniProtKB">
        <authorList>
            <consortium name="RefSeq"/>
        </authorList>
    </citation>
    <scope>IDENTIFICATION</scope>
    <source>
        <tissue evidence="4 5">Leaves</tissue>
    </source>
</reference>
<feature type="transmembrane region" description="Helical" evidence="2">
    <location>
        <begin position="1162"/>
        <end position="1184"/>
    </location>
</feature>
<keyword evidence="3" id="KW-1185">Reference proteome</keyword>
<reference evidence="3" key="1">
    <citation type="journal article" date="2025" name="Foods">
        <title>Unveiling the Microbial Signatures of Arabica Coffee Cherries: Insights into Ripeness Specific Diversity, Functional Traits, and Implications for Quality and Safety.</title>
        <authorList>
            <consortium name="RefSeq"/>
            <person name="Tenea G.N."/>
            <person name="Cifuentes V."/>
            <person name="Reyes P."/>
            <person name="Cevallos-Vallejos M."/>
        </authorList>
    </citation>
    <scope>NUCLEOTIDE SEQUENCE [LARGE SCALE GENOMIC DNA]</scope>
</reference>
<dbReference type="GO" id="GO:2000762">
    <property type="term" value="P:regulation of phenylpropanoid metabolic process"/>
    <property type="evidence" value="ECO:0007669"/>
    <property type="project" value="InterPro"/>
</dbReference>
<evidence type="ECO:0000313" key="3">
    <source>
        <dbReference type="Proteomes" id="UP001652660"/>
    </source>
</evidence>
<dbReference type="GO" id="GO:0016592">
    <property type="term" value="C:mediator complex"/>
    <property type="evidence" value="ECO:0007669"/>
    <property type="project" value="InterPro"/>
</dbReference>
<dbReference type="RefSeq" id="XP_027115899.2">
    <property type="nucleotide sequence ID" value="XM_027260098.2"/>
</dbReference>
<accession>A0A6P6WKC0</accession>
<dbReference type="PANTHER" id="PTHR33739">
    <property type="entry name" value="OS07G0681500 PROTEIN"/>
    <property type="match status" value="1"/>
</dbReference>
<sequence>MMASEGVGFVENQGHGGSPWEGLMELTKSAQDRNMDPLMWAMQLSSTLTSAGLSVPSPDLANFLVSHICWANNVPAAWKFLEKALTLRIVPPMLVLALLSTRVIPNRNRYPAAYRLYMELLKRYAFYLPSLIHGPNYPKIMESIDNVLHLTQMFGLQACEPGLLVVEFVFSIVWELLDASLDDEGLLEIAPEKKSRWATRNQDMEIDNHDGIQLKTTENQEAMLKMNTVLAIELIGEFFRNKVSSRILYLAGRNMPGHWESFIQHLHLLTGKSTALRNSKNISPEALLELTSSTRRVLSRECKTSSQQMFHAVMVSGSLISSAGQCHGTSLSALWLPIDMFLEDTMDGSQVTATSAVETLTGLVKAIQAVNRTTWQDTFLGLWIAALRLVQRERDSSEAPVPRIDTCLCLLLSITPLAIVNIIEEEESSGGSESCHLTGPRKEKHSVGKRRKDLVASLQQLEDYEGLLTPPLSVSSLANQAAAKAMMFLSGLSVGSGYFDGISLNDMPMGCSGNLLHLIVEACIAREILDTSSYLWPGYVKGRTNQMPRSISGHMPGWSSLVKGSPLTPPLVSALVSIPASSLAEIEKVYEIAANGSNDEKISAATVLCGASLVRGWNIQEHTVLFITRLLSPPIPADYSGPASHLISYALFLNVLLVGISPVDTIQIFSLHGLVPQLAGALMPICEVFGSCAPNVSWTLTTGEEISTHTVFSNAFTLLLKLWRFDQPPLEHVFGDVPPVGSHLTPEYLLLVRNLQLTSSENSPIGQSKSKRLSRLSSPSDREPIVMDSFPKVKQWYRQNQACIASTLSGLVPGTVHQIVDSLLTMMFRRINRVAQPMTPTASGSNSSSGTGIDDFSLRLKIPAWDILEAIPFMLDAALTACGHGTLSPRELATGLKDLADFFPASLATIASYFSAEVTRGVWKHACMNGSDWPSPAANLANVEQQIKKILAATGVDIPSLPVGGNSPATLPLPLAAYVSLTITYKLERSTDRFLNLVGPSLRNLAIGCPWPSMPIIVALWAQKVKRWNDFLVFSASQTVFHHNSDAVVQLLRACFTTTLGLNSSSISSNGGVGGLLGHGFGSHFYGGMHPVAPGILYLRVHRAVRNVMFMTEEIVSLLMQSVKDIVSSGLPAEKQEKLKKSKFSMKYGQVSLAAAMTRVKVAASLGASIVWITGGLSLVQSLIKETLPSWFISAQGSEANGGEPGGMVAMLGGYALAYFAVLSGTFGWGVDSSLGASKRRAKILGAHLEFLASAVDGKISLGCNKATWRAYVSGFVSLMVGCTPKWMNEVDVDVLKRLSWALKQWNEEELALALLGVSGVGAMGAAAELIIETGY</sequence>
<dbReference type="GeneID" id="113733878"/>
<name>A0A6P6WKC0_COFAR</name>
<dbReference type="OrthoDB" id="625764at2759"/>
<proteinExistence type="predicted"/>
<evidence type="ECO:0000256" key="2">
    <source>
        <dbReference type="SAM" id="Phobius"/>
    </source>
</evidence>
<feature type="transmembrane region" description="Helical" evidence="2">
    <location>
        <begin position="1311"/>
        <end position="1332"/>
    </location>
</feature>